<dbReference type="EMBL" id="JAUEPS010000004">
    <property type="protein sequence ID" value="KAK0466047.1"/>
    <property type="molecule type" value="Genomic_DNA"/>
</dbReference>
<organism evidence="4 5">
    <name type="scientific">Armillaria tabescens</name>
    <name type="common">Ringless honey mushroom</name>
    <name type="synonym">Agaricus tabescens</name>
    <dbReference type="NCBI Taxonomy" id="1929756"/>
    <lineage>
        <taxon>Eukaryota</taxon>
        <taxon>Fungi</taxon>
        <taxon>Dikarya</taxon>
        <taxon>Basidiomycota</taxon>
        <taxon>Agaricomycotina</taxon>
        <taxon>Agaricomycetes</taxon>
        <taxon>Agaricomycetidae</taxon>
        <taxon>Agaricales</taxon>
        <taxon>Marasmiineae</taxon>
        <taxon>Physalacriaceae</taxon>
        <taxon>Desarmillaria</taxon>
    </lineage>
</organism>
<evidence type="ECO:0000256" key="2">
    <source>
        <dbReference type="ARBA" id="ARBA00022803"/>
    </source>
</evidence>
<feature type="compositionally biased region" description="Basic and acidic residues" evidence="3">
    <location>
        <begin position="116"/>
        <end position="130"/>
    </location>
</feature>
<feature type="region of interest" description="Disordered" evidence="3">
    <location>
        <begin position="114"/>
        <end position="147"/>
    </location>
</feature>
<proteinExistence type="predicted"/>
<gene>
    <name evidence="4" type="ORF">EV420DRAFT_1509557</name>
</gene>
<dbReference type="Gene3D" id="1.25.40.10">
    <property type="entry name" value="Tetratricopeptide repeat domain"/>
    <property type="match status" value="1"/>
</dbReference>
<dbReference type="InterPro" id="IPR011990">
    <property type="entry name" value="TPR-like_helical_dom_sf"/>
</dbReference>
<keyword evidence="1" id="KW-0677">Repeat</keyword>
<sequence length="531" mass="60942">MSQDTATRLKEEGNALFIQGKFDEALVKYTEGIELDGSNAILWANRSACHLSMKRYLDSVGDSRKATELDPMYYKAWARLATANDALKEYLPSSLAWQHALDTLPTENLTPMQEQQRQEYQKRLEESTDRLHRKASGGDRSVNTRYYRDGDGKQPWEVAGEMISALEASGNTSSSAWVLHGAYKEFAEGVRIMKGVTVDEGGNLRGEENGLQHLANGIIREDRVFHMEKEALWISAYNRLETLERERHNPWLAAGPDYLKREAPSRLAKKGWDVIRPDIDLTIRFWILRGKIEGALDGNVVSENEYYSRCLEVLEWGRELWRDVPASERGEVFDEAFIRGLRNLYLESILQCYGFDRVDTKLVEKLVVEADILLRSLETDPGPHDNADPGFKLSFYNYCRGNAYACKAFFHSDLARRGLSVDQNNQLAGEYYLQAAEAYPVDDEKHCRYLNSALQHLSQHPGLTARRMLDIMTRFRVSVNESKKIWNQHPSRIRPEKDYSDGMVMQRENELRRALLERGLSLDTVVTKESR</sequence>
<dbReference type="PANTHER" id="PTHR45831">
    <property type="entry name" value="LD24721P"/>
    <property type="match status" value="1"/>
</dbReference>
<evidence type="ECO:0000256" key="3">
    <source>
        <dbReference type="SAM" id="MobiDB-lite"/>
    </source>
</evidence>
<keyword evidence="2" id="KW-0802">TPR repeat</keyword>
<dbReference type="AlphaFoldDB" id="A0AA39TPH6"/>
<protein>
    <recommendedName>
        <fullName evidence="6">TPR-like protein</fullName>
    </recommendedName>
</protein>
<dbReference type="SMART" id="SM00028">
    <property type="entry name" value="TPR"/>
    <property type="match status" value="3"/>
</dbReference>
<evidence type="ECO:0000313" key="4">
    <source>
        <dbReference type="EMBL" id="KAK0466047.1"/>
    </source>
</evidence>
<dbReference type="GeneID" id="85355018"/>
<dbReference type="Proteomes" id="UP001175211">
    <property type="component" value="Unassembled WGS sequence"/>
</dbReference>
<reference evidence="4" key="1">
    <citation type="submission" date="2023-06" db="EMBL/GenBank/DDBJ databases">
        <authorList>
            <consortium name="Lawrence Berkeley National Laboratory"/>
            <person name="Ahrendt S."/>
            <person name="Sahu N."/>
            <person name="Indic B."/>
            <person name="Wong-Bajracharya J."/>
            <person name="Merenyi Z."/>
            <person name="Ke H.-M."/>
            <person name="Monk M."/>
            <person name="Kocsube S."/>
            <person name="Drula E."/>
            <person name="Lipzen A."/>
            <person name="Balint B."/>
            <person name="Henrissat B."/>
            <person name="Andreopoulos B."/>
            <person name="Martin F.M."/>
            <person name="Harder C.B."/>
            <person name="Rigling D."/>
            <person name="Ford K.L."/>
            <person name="Foster G.D."/>
            <person name="Pangilinan J."/>
            <person name="Papanicolaou A."/>
            <person name="Barry K."/>
            <person name="LaButti K."/>
            <person name="Viragh M."/>
            <person name="Koriabine M."/>
            <person name="Yan M."/>
            <person name="Riley R."/>
            <person name="Champramary S."/>
            <person name="Plett K.L."/>
            <person name="Tsai I.J."/>
            <person name="Slot J."/>
            <person name="Sipos G."/>
            <person name="Plett J."/>
            <person name="Nagy L.G."/>
            <person name="Grigoriev I.V."/>
        </authorList>
    </citation>
    <scope>NUCLEOTIDE SEQUENCE</scope>
    <source>
        <strain evidence="4">CCBAS 213</strain>
    </source>
</reference>
<dbReference type="InterPro" id="IPR019734">
    <property type="entry name" value="TPR_rpt"/>
</dbReference>
<dbReference type="GO" id="GO:0060090">
    <property type="term" value="F:molecular adaptor activity"/>
    <property type="evidence" value="ECO:0007669"/>
    <property type="project" value="TreeGrafter"/>
</dbReference>
<dbReference type="GO" id="GO:0006620">
    <property type="term" value="P:post-translational protein targeting to endoplasmic reticulum membrane"/>
    <property type="evidence" value="ECO:0007669"/>
    <property type="project" value="TreeGrafter"/>
</dbReference>
<dbReference type="PANTHER" id="PTHR45831:SF5">
    <property type="entry name" value="STI1 DOMAIN-CONTAINING PROTEIN"/>
    <property type="match status" value="1"/>
</dbReference>
<dbReference type="SUPFAM" id="SSF48452">
    <property type="entry name" value="TPR-like"/>
    <property type="match status" value="1"/>
</dbReference>
<keyword evidence="5" id="KW-1185">Reference proteome</keyword>
<dbReference type="RefSeq" id="XP_060336874.1">
    <property type="nucleotide sequence ID" value="XM_060471470.1"/>
</dbReference>
<dbReference type="InterPro" id="IPR047150">
    <property type="entry name" value="SGT"/>
</dbReference>
<name>A0AA39TPH6_ARMTA</name>
<evidence type="ECO:0000256" key="1">
    <source>
        <dbReference type="ARBA" id="ARBA00022737"/>
    </source>
</evidence>
<dbReference type="GO" id="GO:0072380">
    <property type="term" value="C:TRC complex"/>
    <property type="evidence" value="ECO:0007669"/>
    <property type="project" value="TreeGrafter"/>
</dbReference>
<evidence type="ECO:0000313" key="5">
    <source>
        <dbReference type="Proteomes" id="UP001175211"/>
    </source>
</evidence>
<dbReference type="GO" id="GO:0016020">
    <property type="term" value="C:membrane"/>
    <property type="evidence" value="ECO:0007669"/>
    <property type="project" value="TreeGrafter"/>
</dbReference>
<evidence type="ECO:0008006" key="6">
    <source>
        <dbReference type="Google" id="ProtNLM"/>
    </source>
</evidence>
<comment type="caution">
    <text evidence="4">The sequence shown here is derived from an EMBL/GenBank/DDBJ whole genome shotgun (WGS) entry which is preliminary data.</text>
</comment>
<accession>A0AA39TPH6</accession>